<reference evidence="10 11" key="1">
    <citation type="submission" date="2017-05" db="EMBL/GenBank/DDBJ databases">
        <title>Genomic insights into alkan degradation activity of Oleiphilus messinensis.</title>
        <authorList>
            <person name="Kozyavkin S.A."/>
            <person name="Slesarev A.I."/>
            <person name="Golyshin P.N."/>
            <person name="Korzhenkov A."/>
            <person name="Golyshina O.N."/>
            <person name="Toshchakov S.V."/>
        </authorList>
    </citation>
    <scope>NUCLEOTIDE SEQUENCE [LARGE SCALE GENOMIC DNA]</scope>
    <source>
        <strain evidence="10 11">ME102</strain>
    </source>
</reference>
<dbReference type="SUPFAM" id="SSF50249">
    <property type="entry name" value="Nucleic acid-binding proteins"/>
    <property type="match status" value="3"/>
</dbReference>
<evidence type="ECO:0000256" key="1">
    <source>
        <dbReference type="ARBA" id="ARBA00001849"/>
    </source>
</evidence>
<comment type="subcellular location">
    <subcellularLocation>
        <location evidence="2">Cytoplasm</location>
    </subcellularLocation>
</comment>
<dbReference type="Pfam" id="PF08206">
    <property type="entry name" value="OB_RNB"/>
    <property type="match status" value="1"/>
</dbReference>
<evidence type="ECO:0000313" key="10">
    <source>
        <dbReference type="EMBL" id="ARU54680.1"/>
    </source>
</evidence>
<dbReference type="NCBIfam" id="TIGR00358">
    <property type="entry name" value="3_prime_RNase"/>
    <property type="match status" value="1"/>
</dbReference>
<dbReference type="InterPro" id="IPR001900">
    <property type="entry name" value="RNase_II/R"/>
</dbReference>
<dbReference type="Gene3D" id="2.40.50.640">
    <property type="match status" value="1"/>
</dbReference>
<evidence type="ECO:0000256" key="7">
    <source>
        <dbReference type="ARBA" id="ARBA00022839"/>
    </source>
</evidence>
<keyword evidence="8" id="KW-0694">RNA-binding</keyword>
<protein>
    <recommendedName>
        <fullName evidence="3">exoribonuclease II</fullName>
        <ecNumber evidence="3">3.1.13.1</ecNumber>
    </recommendedName>
</protein>
<dbReference type="PROSITE" id="PS50126">
    <property type="entry name" value="S1"/>
    <property type="match status" value="1"/>
</dbReference>
<evidence type="ECO:0000256" key="2">
    <source>
        <dbReference type="ARBA" id="ARBA00004496"/>
    </source>
</evidence>
<name>A0A1Y0I342_9GAMM</name>
<dbReference type="Pfam" id="PF00773">
    <property type="entry name" value="RNB"/>
    <property type="match status" value="1"/>
</dbReference>
<dbReference type="PANTHER" id="PTHR23355">
    <property type="entry name" value="RIBONUCLEASE"/>
    <property type="match status" value="1"/>
</dbReference>
<dbReference type="InterPro" id="IPR050180">
    <property type="entry name" value="RNR_Ribonuclease"/>
</dbReference>
<dbReference type="GO" id="GO:0008859">
    <property type="term" value="F:exoribonuclease II activity"/>
    <property type="evidence" value="ECO:0007669"/>
    <property type="project" value="UniProtKB-EC"/>
</dbReference>
<dbReference type="InterPro" id="IPR004476">
    <property type="entry name" value="RNase_II/RNase_R"/>
</dbReference>
<feature type="domain" description="S1 motif" evidence="9">
    <location>
        <begin position="584"/>
        <end position="662"/>
    </location>
</feature>
<dbReference type="OrthoDB" id="9764149at2"/>
<evidence type="ECO:0000256" key="6">
    <source>
        <dbReference type="ARBA" id="ARBA00022801"/>
    </source>
</evidence>
<evidence type="ECO:0000256" key="4">
    <source>
        <dbReference type="ARBA" id="ARBA00022490"/>
    </source>
</evidence>
<dbReference type="InterPro" id="IPR013223">
    <property type="entry name" value="RNase_B_OB_dom"/>
</dbReference>
<dbReference type="InterPro" id="IPR022966">
    <property type="entry name" value="RNase_II/R_CS"/>
</dbReference>
<evidence type="ECO:0000259" key="9">
    <source>
        <dbReference type="PROSITE" id="PS50126"/>
    </source>
</evidence>
<keyword evidence="5" id="KW-0540">Nuclease</keyword>
<dbReference type="RefSeq" id="WP_087459854.1">
    <property type="nucleotide sequence ID" value="NZ_CP021425.1"/>
</dbReference>
<dbReference type="SMART" id="SM00316">
    <property type="entry name" value="S1"/>
    <property type="match status" value="2"/>
</dbReference>
<dbReference type="InterPro" id="IPR011129">
    <property type="entry name" value="CSD"/>
</dbReference>
<dbReference type="KEGG" id="ome:OLMES_0577"/>
<evidence type="ECO:0000256" key="3">
    <source>
        <dbReference type="ARBA" id="ARBA00012163"/>
    </source>
</evidence>
<evidence type="ECO:0000256" key="8">
    <source>
        <dbReference type="ARBA" id="ARBA00022884"/>
    </source>
</evidence>
<dbReference type="Gene3D" id="2.40.50.140">
    <property type="entry name" value="Nucleic acid-binding proteins"/>
    <property type="match status" value="2"/>
</dbReference>
<keyword evidence="11" id="KW-1185">Reference proteome</keyword>
<comment type="catalytic activity">
    <reaction evidence="1">
        <text>Exonucleolytic cleavage in the 3'- to 5'-direction to yield nucleoside 5'-phosphates.</text>
        <dbReference type="EC" id="3.1.13.1"/>
    </reaction>
</comment>
<dbReference type="Proteomes" id="UP000196027">
    <property type="component" value="Chromosome"/>
</dbReference>
<dbReference type="PROSITE" id="PS01175">
    <property type="entry name" value="RIBONUCLEASE_II"/>
    <property type="match status" value="1"/>
</dbReference>
<dbReference type="GO" id="GO:0003723">
    <property type="term" value="F:RNA binding"/>
    <property type="evidence" value="ECO:0007669"/>
    <property type="project" value="UniProtKB-KW"/>
</dbReference>
<sequence>MLNSDALHQLKQLKKDIKASRNLATGRVKGSNSKFGFVTLNDTGKDIYLSADEMQKVFPGDEVEIEILTNEKNKDYGVIERLIQSELSTFIGRVRKKNKNSFAEPDVPGLQRWLFIHPGKLQNAQEGDFVRCKILQHPIRNGKPQVAVLDVVGAEKQVGIEKLYTISKHEVRDNWSQAILDECAQITDEVILREGANREDLTQLPFLTIDSAATQDMDDALYATATDTGWSLSVAIADPTAFIAPESAIEKEAALRGSSVYYPGSVISMLPEHIANQLSSLVPDQNRLALVCKLEITAQGDVDSFNITQAVVQSHGKLSYESVAQYIDNGDETGIQALLNDPAHLPALTTSLQYLKAISSALNQWRFSHALINDDRTDFRLKLNEQQKIEQIVRLEQTSAHKIVEECMIAANRCAARYLLDNPGSQEAPGLFVAHTGIRQDKQSAIEQIIAEKVAPASPEVSQIGFSTLEDFITLLQLAERTPSEIPLRPLITRQLERSQLSPGAAPHFGMGLPHYTTFTSPIRKYNDFVVHRMIKAHLNGKDAITVTPEQATNIQQAQQKARMAVNEMEQWLKCQYIKSLPADEVYDATITRCTSAGFQAKLDENGIDGFVSTKEMAGKYSFDAVYQTLKGPELTFVPEQKVRVKLDKVDQKRKQINFQIEV</sequence>
<keyword evidence="6" id="KW-0378">Hydrolase</keyword>
<dbReference type="InterPro" id="IPR012340">
    <property type="entry name" value="NA-bd_OB-fold"/>
</dbReference>
<evidence type="ECO:0000313" key="11">
    <source>
        <dbReference type="Proteomes" id="UP000196027"/>
    </source>
</evidence>
<dbReference type="InterPro" id="IPR003029">
    <property type="entry name" value="S1_domain"/>
</dbReference>
<accession>A0A1Y0I342</accession>
<dbReference type="Pfam" id="PF00575">
    <property type="entry name" value="S1"/>
    <property type="match status" value="1"/>
</dbReference>
<dbReference type="SMART" id="SM00955">
    <property type="entry name" value="RNB"/>
    <property type="match status" value="1"/>
</dbReference>
<dbReference type="EMBL" id="CP021425">
    <property type="protein sequence ID" value="ARU54680.1"/>
    <property type="molecule type" value="Genomic_DNA"/>
</dbReference>
<dbReference type="GO" id="GO:0006402">
    <property type="term" value="P:mRNA catabolic process"/>
    <property type="evidence" value="ECO:0007669"/>
    <property type="project" value="TreeGrafter"/>
</dbReference>
<organism evidence="10 11">
    <name type="scientific">Oleiphilus messinensis</name>
    <dbReference type="NCBI Taxonomy" id="141451"/>
    <lineage>
        <taxon>Bacteria</taxon>
        <taxon>Pseudomonadati</taxon>
        <taxon>Pseudomonadota</taxon>
        <taxon>Gammaproteobacteria</taxon>
        <taxon>Oceanospirillales</taxon>
        <taxon>Oleiphilaceae</taxon>
        <taxon>Oleiphilus</taxon>
    </lineage>
</organism>
<gene>
    <name evidence="10" type="ORF">OLMES_0577</name>
</gene>
<dbReference type="PANTHER" id="PTHR23355:SF37">
    <property type="entry name" value="EXORIBONUCLEASE 2"/>
    <property type="match status" value="1"/>
</dbReference>
<dbReference type="AlphaFoldDB" id="A0A1Y0I342"/>
<keyword evidence="4" id="KW-0963">Cytoplasm</keyword>
<dbReference type="SMART" id="SM00357">
    <property type="entry name" value="CSP"/>
    <property type="match status" value="1"/>
</dbReference>
<dbReference type="InterPro" id="IPR040476">
    <property type="entry name" value="CSD2"/>
</dbReference>
<proteinExistence type="predicted"/>
<keyword evidence="7" id="KW-0269">Exonuclease</keyword>
<dbReference type="GO" id="GO:0005829">
    <property type="term" value="C:cytosol"/>
    <property type="evidence" value="ECO:0007669"/>
    <property type="project" value="UniProtKB-ARBA"/>
</dbReference>
<dbReference type="Pfam" id="PF17876">
    <property type="entry name" value="CSD2"/>
    <property type="match status" value="1"/>
</dbReference>
<dbReference type="CDD" id="cd00164">
    <property type="entry name" value="S1_like"/>
    <property type="match status" value="1"/>
</dbReference>
<dbReference type="EC" id="3.1.13.1" evidence="3"/>
<evidence type="ECO:0000256" key="5">
    <source>
        <dbReference type="ARBA" id="ARBA00022722"/>
    </source>
</evidence>